<dbReference type="Pfam" id="PF13585">
    <property type="entry name" value="CHU_C"/>
    <property type="match status" value="1"/>
</dbReference>
<gene>
    <name evidence="2" type="ORF">QQ008_07805</name>
</gene>
<dbReference type="Proteomes" id="UP001172082">
    <property type="component" value="Unassembled WGS sequence"/>
</dbReference>
<name>A0ABT8KKL4_9BACT</name>
<evidence type="ECO:0000313" key="3">
    <source>
        <dbReference type="Proteomes" id="UP001172082"/>
    </source>
</evidence>
<dbReference type="RefSeq" id="WP_346751286.1">
    <property type="nucleotide sequence ID" value="NZ_JAUJEA010000002.1"/>
</dbReference>
<feature type="chain" id="PRO_5045410239" evidence="1">
    <location>
        <begin position="24"/>
        <end position="864"/>
    </location>
</feature>
<protein>
    <submittedName>
        <fullName evidence="2">Gliding motility-associated C-terminal domain-containing protein</fullName>
    </submittedName>
</protein>
<proteinExistence type="predicted"/>
<dbReference type="EMBL" id="JAUJEA010000002">
    <property type="protein sequence ID" value="MDN5201260.1"/>
    <property type="molecule type" value="Genomic_DNA"/>
</dbReference>
<evidence type="ECO:0000313" key="2">
    <source>
        <dbReference type="EMBL" id="MDN5201260.1"/>
    </source>
</evidence>
<accession>A0ABT8KKL4</accession>
<evidence type="ECO:0000256" key="1">
    <source>
        <dbReference type="SAM" id="SignalP"/>
    </source>
</evidence>
<comment type="caution">
    <text evidence="2">The sequence shown here is derived from an EMBL/GenBank/DDBJ whole genome shotgun (WGS) entry which is preliminary data.</text>
</comment>
<reference evidence="2" key="1">
    <citation type="submission" date="2023-06" db="EMBL/GenBank/DDBJ databases">
        <title>Genomic of Parafulvivirga corallium.</title>
        <authorList>
            <person name="Wang G."/>
        </authorList>
    </citation>
    <scope>NUCLEOTIDE SEQUENCE</scope>
    <source>
        <strain evidence="2">BMA10</strain>
    </source>
</reference>
<dbReference type="InterPro" id="IPR026341">
    <property type="entry name" value="T9SS_type_B"/>
</dbReference>
<keyword evidence="1" id="KW-0732">Signal</keyword>
<feature type="signal peptide" evidence="1">
    <location>
        <begin position="1"/>
        <end position="23"/>
    </location>
</feature>
<organism evidence="2 3">
    <name type="scientific">Splendidivirga corallicola</name>
    <dbReference type="NCBI Taxonomy" id="3051826"/>
    <lineage>
        <taxon>Bacteria</taxon>
        <taxon>Pseudomonadati</taxon>
        <taxon>Bacteroidota</taxon>
        <taxon>Cytophagia</taxon>
        <taxon>Cytophagales</taxon>
        <taxon>Splendidivirgaceae</taxon>
        <taxon>Splendidivirga</taxon>
    </lineage>
</organism>
<keyword evidence="3" id="KW-1185">Reference proteome</keyword>
<dbReference type="NCBIfam" id="TIGR04131">
    <property type="entry name" value="Bac_Flav_CTERM"/>
    <property type="match status" value="1"/>
</dbReference>
<sequence length="864" mass="96001">MKLSLKALLCTFLLLGVFFNAHSTHIVGGEFELIHKNDFNYVINLVIYFDNVNGNPAILQQENSLTAFIYSKNGNRFVQSVVLNKVSSFFVPYTNIDCAIGSLQTRRLLYTTVSGIRLNPSIYNDPEGYYIVWERCCRNNVISNVVLPAPNTVGQTFYLEFPPVVDENGDPFINSSPVLFPPLSDYACVNQHYYVDFAGSDPDGDSIVYSMENPLNSSTTQALPTPSPRPHPTVPWIEGIGKDNQVPGDPALSISSEGLLTVTPSTAGLFVFAVKAEEYRNGKKIGEVRRDFQMLVIDCPDPGDPPSILAKVEGETQFYQEGSVITFQQDDDPKCLEVLITDKDPQEVLGIRARAVNFDADVNDILSLTGGQLLNENDTLKAKVCLPDCPYTQDQPMLIDIIAFDDACSLPLSDTIRISVVVEPPINNDPVFTAPADKNIVEIVKEGEIFTVPIRGEDIDGDELELVVMTDDGFVMENFGMTLENVQNAPGEVTAEFVWDTGCDVYDFTKRQQFDLKILLNDLDDCMVGNPDTINLSLTVKLPTNNDPVVSSDLTSLDVTARIFETVDFTVFANDMDDDFVILSGVGDGFDMQNLGVQFAGAEGAASVSSPFSWTLDCDLFNLDQKDEFKFFFIALDQDKCKFPNADTLEVNVTVLPPLNETPNVFIEEITDERFEIIVGEEINLSIVGADVDGDSIYLESLEPEKLQSLGILFDPVGGKGRVTSTFSWNPECVHLPFDSLSGEFFEFSFVVRDFDCVEPLYDTLRIEVEVSDLMVTFDGFTPPNVFTPNGDGVNDRFAIPNIPLDNCASQFLGIRIYNRHGKLVFEDKKRDFLWDGKNMAAGVYYYHLEFTKAEYNGTVSILY</sequence>